<feature type="transmembrane region" description="Helical" evidence="1">
    <location>
        <begin position="108"/>
        <end position="128"/>
    </location>
</feature>
<reference evidence="2" key="1">
    <citation type="submission" date="2022-01" db="EMBL/GenBank/DDBJ databases">
        <title>Microbacterium eymi and Microbacterium rhizovicinus sp. nov., isolated from the rhizospheric soil of Elymus tsukushiensis, a plant native to the Dokdo Islands, Republic of Korea.</title>
        <authorList>
            <person name="Hwang Y.J."/>
        </authorList>
    </citation>
    <scope>NUCLEOTIDE SEQUENCE</scope>
    <source>
        <strain evidence="2">KUDC0405</strain>
    </source>
</reference>
<dbReference type="RefSeq" id="WP_259612148.1">
    <property type="nucleotide sequence ID" value="NZ_CP091139.2"/>
</dbReference>
<dbReference type="Proteomes" id="UP001054811">
    <property type="component" value="Chromosome"/>
</dbReference>
<evidence type="ECO:0000313" key="3">
    <source>
        <dbReference type="Proteomes" id="UP001054811"/>
    </source>
</evidence>
<feature type="transmembrane region" description="Helical" evidence="1">
    <location>
        <begin position="22"/>
        <end position="46"/>
    </location>
</feature>
<evidence type="ECO:0000313" key="2">
    <source>
        <dbReference type="EMBL" id="UUT35541.1"/>
    </source>
</evidence>
<evidence type="ECO:0000256" key="1">
    <source>
        <dbReference type="SAM" id="Phobius"/>
    </source>
</evidence>
<name>A0ABY5NK40_9MICO</name>
<keyword evidence="1" id="KW-1133">Transmembrane helix</keyword>
<organism evidence="2 3">
    <name type="scientific">Microbacterium elymi</name>
    <dbReference type="NCBI Taxonomy" id="2909587"/>
    <lineage>
        <taxon>Bacteria</taxon>
        <taxon>Bacillati</taxon>
        <taxon>Actinomycetota</taxon>
        <taxon>Actinomycetes</taxon>
        <taxon>Micrococcales</taxon>
        <taxon>Microbacteriaceae</taxon>
        <taxon>Microbacterium</taxon>
    </lineage>
</organism>
<feature type="transmembrane region" description="Helical" evidence="1">
    <location>
        <begin position="87"/>
        <end position="102"/>
    </location>
</feature>
<proteinExistence type="predicted"/>
<keyword evidence="3" id="KW-1185">Reference proteome</keyword>
<keyword evidence="1" id="KW-0812">Transmembrane</keyword>
<sequence>MPSAIVAQSTIGARPETKRGQLAAVLAICGAAATHLLSLIIFVGILGTLVLNVIPADIVTSIQTFVLPAVMGGVIVQMVASNPQPRILAIAIVVGLVVQLVLTPLIPIFALIGIAVSVVATVVLALVLPGRKKAEPVVEDPELEDMS</sequence>
<accession>A0ABY5NK40</accession>
<gene>
    <name evidence="2" type="ORF">L2X98_19555</name>
</gene>
<protein>
    <submittedName>
        <fullName evidence="2">Uncharacterized protein</fullName>
    </submittedName>
</protein>
<feature type="transmembrane region" description="Helical" evidence="1">
    <location>
        <begin position="58"/>
        <end position="80"/>
    </location>
</feature>
<dbReference type="EMBL" id="CP091139">
    <property type="protein sequence ID" value="UUT35541.1"/>
    <property type="molecule type" value="Genomic_DNA"/>
</dbReference>
<keyword evidence="1" id="KW-0472">Membrane</keyword>